<keyword evidence="2" id="KW-1133">Transmembrane helix</keyword>
<gene>
    <name evidence="3" type="ORF">WR25_06500</name>
</gene>
<evidence type="ECO:0000256" key="2">
    <source>
        <dbReference type="SAM" id="Phobius"/>
    </source>
</evidence>
<evidence type="ECO:0000256" key="1">
    <source>
        <dbReference type="ARBA" id="ARBA00023065"/>
    </source>
</evidence>
<dbReference type="InterPro" id="IPR051171">
    <property type="entry name" value="CaCA"/>
</dbReference>
<organism evidence="3 4">
    <name type="scientific">Diploscapter pachys</name>
    <dbReference type="NCBI Taxonomy" id="2018661"/>
    <lineage>
        <taxon>Eukaryota</taxon>
        <taxon>Metazoa</taxon>
        <taxon>Ecdysozoa</taxon>
        <taxon>Nematoda</taxon>
        <taxon>Chromadorea</taxon>
        <taxon>Rhabditida</taxon>
        <taxon>Rhabditina</taxon>
        <taxon>Rhabditomorpha</taxon>
        <taxon>Rhabditoidea</taxon>
        <taxon>Rhabditidae</taxon>
        <taxon>Diploscapter</taxon>
    </lineage>
</organism>
<evidence type="ECO:0000313" key="3">
    <source>
        <dbReference type="EMBL" id="PAV93238.1"/>
    </source>
</evidence>
<proteinExistence type="predicted"/>
<comment type="caution">
    <text evidence="3">The sequence shown here is derived from an EMBL/GenBank/DDBJ whole genome shotgun (WGS) entry which is preliminary data.</text>
</comment>
<dbReference type="GO" id="GO:0098703">
    <property type="term" value="P:calcium ion import across plasma membrane"/>
    <property type="evidence" value="ECO:0007669"/>
    <property type="project" value="TreeGrafter"/>
</dbReference>
<dbReference type="OrthoDB" id="418484at2759"/>
<dbReference type="EMBL" id="LIAE01005571">
    <property type="protein sequence ID" value="PAV93238.1"/>
    <property type="molecule type" value="Genomic_DNA"/>
</dbReference>
<reference evidence="3 4" key="1">
    <citation type="journal article" date="2017" name="Curr. Biol.">
        <title>Genome architecture and evolution of a unichromosomal asexual nematode.</title>
        <authorList>
            <person name="Fradin H."/>
            <person name="Zegar C."/>
            <person name="Gutwein M."/>
            <person name="Lucas J."/>
            <person name="Kovtun M."/>
            <person name="Corcoran D."/>
            <person name="Baugh L.R."/>
            <person name="Kiontke K."/>
            <person name="Gunsalus K."/>
            <person name="Fitch D.H."/>
            <person name="Piano F."/>
        </authorList>
    </citation>
    <scope>NUCLEOTIDE SEQUENCE [LARGE SCALE GENOMIC DNA]</scope>
    <source>
        <strain evidence="3">PF1309</strain>
    </source>
</reference>
<dbReference type="Proteomes" id="UP000218231">
    <property type="component" value="Unassembled WGS sequence"/>
</dbReference>
<dbReference type="STRING" id="2018661.A0A2A2M452"/>
<keyword evidence="2" id="KW-0472">Membrane</keyword>
<keyword evidence="2" id="KW-0812">Transmembrane</keyword>
<dbReference type="GO" id="GO:0098794">
    <property type="term" value="C:postsynapse"/>
    <property type="evidence" value="ECO:0007669"/>
    <property type="project" value="TreeGrafter"/>
</dbReference>
<keyword evidence="4" id="KW-1185">Reference proteome</keyword>
<dbReference type="GO" id="GO:0042383">
    <property type="term" value="C:sarcolemma"/>
    <property type="evidence" value="ECO:0007669"/>
    <property type="project" value="TreeGrafter"/>
</dbReference>
<dbReference type="AlphaFoldDB" id="A0A2A2M452"/>
<dbReference type="GO" id="GO:0030424">
    <property type="term" value="C:axon"/>
    <property type="evidence" value="ECO:0007669"/>
    <property type="project" value="TreeGrafter"/>
</dbReference>
<dbReference type="GO" id="GO:0005432">
    <property type="term" value="F:calcium:sodium antiporter activity"/>
    <property type="evidence" value="ECO:0007669"/>
    <property type="project" value="TreeGrafter"/>
</dbReference>
<name>A0A2A2M452_9BILA</name>
<feature type="transmembrane region" description="Helical" evidence="2">
    <location>
        <begin position="18"/>
        <end position="39"/>
    </location>
</feature>
<evidence type="ECO:0000313" key="4">
    <source>
        <dbReference type="Proteomes" id="UP000218231"/>
    </source>
</evidence>
<protein>
    <submittedName>
        <fullName evidence="3">Uncharacterized protein</fullName>
    </submittedName>
</protein>
<keyword evidence="1" id="KW-0406">Ion transport</keyword>
<accession>A0A2A2M452</accession>
<sequence length="94" mass="10844">MIVPIWRPFLDLDPLDRLFRGVIYFFVIAYLFLGISIVADRFMSSIEVITSMERSIIVKRPGLDPMEVKVRIWNDTVSNLTLMALGMSKIHQAD</sequence>
<dbReference type="PANTHER" id="PTHR11878:SF65">
    <property type="entry name" value="NA_CA-EXCHANGE PROTEIN, ISOFORM G"/>
    <property type="match status" value="1"/>
</dbReference>
<keyword evidence="1" id="KW-0813">Transport</keyword>
<dbReference type="PANTHER" id="PTHR11878">
    <property type="entry name" value="SODIUM/CALCIUM EXCHANGER"/>
    <property type="match status" value="1"/>
</dbReference>